<feature type="domain" description="Carbohydrate kinase FGGY N-terminal" evidence="4">
    <location>
        <begin position="1"/>
        <end position="157"/>
    </location>
</feature>
<dbReference type="InterPro" id="IPR050406">
    <property type="entry name" value="FGGY_Carb_Kinase"/>
</dbReference>
<dbReference type="Proteomes" id="UP000322315">
    <property type="component" value="Unassembled WGS sequence"/>
</dbReference>
<evidence type="ECO:0000313" key="5">
    <source>
        <dbReference type="EMBL" id="KAA5819880.1"/>
    </source>
</evidence>
<dbReference type="PANTHER" id="PTHR43095">
    <property type="entry name" value="SUGAR KINASE"/>
    <property type="match status" value="1"/>
</dbReference>
<dbReference type="SUPFAM" id="SSF53067">
    <property type="entry name" value="Actin-like ATPase domain"/>
    <property type="match status" value="1"/>
</dbReference>
<dbReference type="GO" id="GO:0016301">
    <property type="term" value="F:kinase activity"/>
    <property type="evidence" value="ECO:0007669"/>
    <property type="project" value="UniProtKB-KW"/>
</dbReference>
<comment type="caution">
    <text evidence="5">The sequence shown here is derived from an EMBL/GenBank/DDBJ whole genome shotgun (WGS) entry which is preliminary data.</text>
</comment>
<feature type="non-terminal residue" evidence="5">
    <location>
        <position position="159"/>
    </location>
</feature>
<evidence type="ECO:0000313" key="6">
    <source>
        <dbReference type="EMBL" id="TSJ69908.1"/>
    </source>
</evidence>
<evidence type="ECO:0000313" key="8">
    <source>
        <dbReference type="Proteomes" id="UP000322315"/>
    </source>
</evidence>
<dbReference type="PANTHER" id="PTHR43095:SF5">
    <property type="entry name" value="XYLULOSE KINASE"/>
    <property type="match status" value="1"/>
</dbReference>
<organism evidence="5 8">
    <name type="scientific">Algibacter amylolyticus</name>
    <dbReference type="NCBI Taxonomy" id="1608400"/>
    <lineage>
        <taxon>Bacteria</taxon>
        <taxon>Pseudomonadati</taxon>
        <taxon>Bacteroidota</taxon>
        <taxon>Flavobacteriia</taxon>
        <taxon>Flavobacteriales</taxon>
        <taxon>Flavobacteriaceae</taxon>
        <taxon>Algibacter</taxon>
    </lineage>
</organism>
<comment type="similarity">
    <text evidence="1">Belongs to the FGGY kinase family.</text>
</comment>
<keyword evidence="2" id="KW-0808">Transferase</keyword>
<gene>
    <name evidence="5" type="ORF">F2B50_17885</name>
    <name evidence="6" type="ORF">FPF71_17885</name>
</gene>
<evidence type="ECO:0000259" key="4">
    <source>
        <dbReference type="Pfam" id="PF00370"/>
    </source>
</evidence>
<protein>
    <submittedName>
        <fullName evidence="5">Carbohydrate kinase</fullName>
    </submittedName>
</protein>
<evidence type="ECO:0000256" key="3">
    <source>
        <dbReference type="ARBA" id="ARBA00022777"/>
    </source>
</evidence>
<evidence type="ECO:0000313" key="7">
    <source>
        <dbReference type="Proteomes" id="UP000315145"/>
    </source>
</evidence>
<dbReference type="Proteomes" id="UP000315145">
    <property type="component" value="Unassembled WGS sequence"/>
</dbReference>
<feature type="non-terminal residue" evidence="5">
    <location>
        <position position="1"/>
    </location>
</feature>
<keyword evidence="3 5" id="KW-0418">Kinase</keyword>
<reference evidence="5 8" key="1">
    <citation type="journal article" date="2015" name="Int. J. Syst. Evol. Microbiol.">
        <title>Algibacter amylolyticus sp. nov., isolated from intertidal sediment.</title>
        <authorList>
            <person name="Zhang D.C."/>
            <person name="Wu J."/>
            <person name="Neuner K."/>
            <person name="Yao J."/>
            <person name="Margesin R."/>
        </authorList>
    </citation>
    <scope>NUCLEOTIDE SEQUENCE [LARGE SCALE GENOMIC DNA]</scope>
    <source>
        <strain evidence="5 8">RU-4-M-4</strain>
    </source>
</reference>
<sequence length="159" mass="17481">ISYQMHGLVVVDKGGNPLRNSIIWCDSRAVNIGNDAFKAIGEDKCAAHLLNSPANFTASKLKWVKDNEPDVYSKIHKFMLPGDYIAYKFSDTINTTISGLSEGMFWDFKNDTAANFLLEHYGINEALVPDIVPTFGIQSIVDKKGEAESGVAAGTPIYY</sequence>
<dbReference type="GO" id="GO:0005975">
    <property type="term" value="P:carbohydrate metabolic process"/>
    <property type="evidence" value="ECO:0007669"/>
    <property type="project" value="InterPro"/>
</dbReference>
<dbReference type="RefSeq" id="WP_241678411.1">
    <property type="nucleotide sequence ID" value="NZ_VMBF01000036.1"/>
</dbReference>
<proteinExistence type="inferred from homology"/>
<dbReference type="EMBL" id="VWRS01000036">
    <property type="protein sequence ID" value="KAA5819880.1"/>
    <property type="molecule type" value="Genomic_DNA"/>
</dbReference>
<dbReference type="Gene3D" id="3.30.420.40">
    <property type="match status" value="1"/>
</dbReference>
<accession>A0A5M7ATA3</accession>
<reference evidence="5" key="3">
    <citation type="submission" date="2019-09" db="EMBL/GenBank/DDBJ databases">
        <authorList>
            <person name="Zhang D.-C."/>
        </authorList>
    </citation>
    <scope>NUCLEOTIDE SEQUENCE</scope>
    <source>
        <strain evidence="5">RU-4-M-4</strain>
    </source>
</reference>
<name>A0A5M7ATA3_9FLAO</name>
<evidence type="ECO:0000256" key="2">
    <source>
        <dbReference type="ARBA" id="ARBA00022679"/>
    </source>
</evidence>
<keyword evidence="7" id="KW-1185">Reference proteome</keyword>
<reference evidence="6 7" key="2">
    <citation type="submission" date="2019-07" db="EMBL/GenBank/DDBJ databases">
        <title>Algibacter marinivivus sp. nov., isolated from the surface of a marine red alga.</title>
        <authorList>
            <person name="Zhong X."/>
            <person name="Xu W."/>
            <person name="Zhang Y."/>
            <person name="Zhang Q."/>
            <person name="Du Z."/>
        </authorList>
    </citation>
    <scope>NUCLEOTIDE SEQUENCE [LARGE SCALE GENOMIC DNA]</scope>
    <source>
        <strain evidence="6 7">RU-4-M-4</strain>
    </source>
</reference>
<dbReference type="AlphaFoldDB" id="A0A5M7ATA3"/>
<dbReference type="EMBL" id="VMBF01000036">
    <property type="protein sequence ID" value="TSJ69908.1"/>
    <property type="molecule type" value="Genomic_DNA"/>
</dbReference>
<dbReference type="InterPro" id="IPR018484">
    <property type="entry name" value="FGGY_N"/>
</dbReference>
<evidence type="ECO:0000256" key="1">
    <source>
        <dbReference type="ARBA" id="ARBA00009156"/>
    </source>
</evidence>
<dbReference type="InterPro" id="IPR043129">
    <property type="entry name" value="ATPase_NBD"/>
</dbReference>
<dbReference type="Pfam" id="PF00370">
    <property type="entry name" value="FGGY_N"/>
    <property type="match status" value="1"/>
</dbReference>